<keyword evidence="2" id="KW-1185">Reference proteome</keyword>
<proteinExistence type="predicted"/>
<dbReference type="PATRIC" id="fig|997296.3.peg.1694"/>
<evidence type="ECO:0000313" key="2">
    <source>
        <dbReference type="Proteomes" id="UP000010523"/>
    </source>
</evidence>
<dbReference type="Proteomes" id="UP000010523">
    <property type="component" value="Unassembled WGS sequence"/>
</dbReference>
<organism evidence="1 2">
    <name type="scientific">Bacillus methanolicus PB1</name>
    <dbReference type="NCBI Taxonomy" id="997296"/>
    <lineage>
        <taxon>Bacteria</taxon>
        <taxon>Bacillati</taxon>
        <taxon>Bacillota</taxon>
        <taxon>Bacilli</taxon>
        <taxon>Bacillales</taxon>
        <taxon>Bacillaceae</taxon>
        <taxon>Bacillus</taxon>
    </lineage>
</organism>
<name>I3E1B2_BACMT</name>
<dbReference type="EMBL" id="AFEU01000002">
    <property type="protein sequence ID" value="EIJ80283.1"/>
    <property type="molecule type" value="Genomic_DNA"/>
</dbReference>
<reference evidence="1 2" key="1">
    <citation type="journal article" date="2012" name="Appl. Environ. Microbiol.">
        <title>Genome Sequence of Thermotolerant Bacillus methanolicus: Features and Regulation Related to Methylotrophy and Production of L-Lysine and L-Glutamate from Methanol.</title>
        <authorList>
            <person name="Heggeset T.M."/>
            <person name="Krog A."/>
            <person name="Balzer S."/>
            <person name="Wentzel A."/>
            <person name="Ellingsen T.E."/>
            <person name="Brautaset T."/>
        </authorList>
    </citation>
    <scope>NUCLEOTIDE SEQUENCE [LARGE SCALE GENOMIC DNA]</scope>
    <source>
        <strain evidence="1 2">PB1</strain>
    </source>
</reference>
<accession>I3E1B2</accession>
<gene>
    <name evidence="1" type="ORF">PB1_07977</name>
</gene>
<protein>
    <submittedName>
        <fullName evidence="1">Uncharacterized protein</fullName>
    </submittedName>
</protein>
<sequence length="39" mass="4676">MKAHFLERRLINENEGSYFQTKAHMFEPKLIKSNEGSFF</sequence>
<evidence type="ECO:0000313" key="1">
    <source>
        <dbReference type="EMBL" id="EIJ80283.1"/>
    </source>
</evidence>
<comment type="caution">
    <text evidence="1">The sequence shown here is derived from an EMBL/GenBank/DDBJ whole genome shotgun (WGS) entry which is preliminary data.</text>
</comment>
<dbReference type="AlphaFoldDB" id="I3E1B2"/>